<dbReference type="SUPFAM" id="SSF52047">
    <property type="entry name" value="RNI-like"/>
    <property type="match status" value="1"/>
</dbReference>
<organism evidence="4 5">
    <name type="scientific">Leptobrachium leishanense</name>
    <name type="common">Leishan spiny toad</name>
    <dbReference type="NCBI Taxonomy" id="445787"/>
    <lineage>
        <taxon>Eukaryota</taxon>
        <taxon>Metazoa</taxon>
        <taxon>Chordata</taxon>
        <taxon>Craniata</taxon>
        <taxon>Vertebrata</taxon>
        <taxon>Euteleostomi</taxon>
        <taxon>Amphibia</taxon>
        <taxon>Batrachia</taxon>
        <taxon>Anura</taxon>
        <taxon>Pelobatoidea</taxon>
        <taxon>Megophryidae</taxon>
        <taxon>Leptobrachium</taxon>
    </lineage>
</organism>
<dbReference type="PROSITE" id="PS50181">
    <property type="entry name" value="FBOX"/>
    <property type="match status" value="1"/>
</dbReference>
<dbReference type="AlphaFoldDB" id="A0A8C5PJ38"/>
<dbReference type="Pfam" id="PF12937">
    <property type="entry name" value="F-box-like"/>
    <property type="match status" value="1"/>
</dbReference>
<evidence type="ECO:0000256" key="2">
    <source>
        <dbReference type="SAM" id="MobiDB-lite"/>
    </source>
</evidence>
<dbReference type="CDD" id="cd22119">
    <property type="entry name" value="F-box_FBXL6"/>
    <property type="match status" value="1"/>
</dbReference>
<name>A0A8C5PJ38_9ANUR</name>
<dbReference type="Proteomes" id="UP000694569">
    <property type="component" value="Unplaced"/>
</dbReference>
<keyword evidence="5" id="KW-1185">Reference proteome</keyword>
<dbReference type="InterPro" id="IPR047922">
    <property type="entry name" value="FBXL6_F-box"/>
</dbReference>
<sequence length="530" mass="59085">MSRQIQNRIMASREQKAKKGTKRQRKKGGGAPRRRASQPQEHFYIQHTDNDMMLIISDQGDGGFSTTRRVRRMTEPASSGNAPTTDSGWGETMPLEILHRVFQLLAESEGAVPTLCRLSRVCRRWCQVASSPSLWRRVSLGFCWVEPGKKIPPKTQTKVQDTVQKLIKDRLSLLSDFSLHHWKQQVPFVVKELSLHCPQLSTLTLSHCHGVSLDALLSVAQNCPQLVSLNLQNSQVESSALLRFLDECGFRLQHLFLTLSNQTKAVMSRLAVGSCPELRLLEVNTEIKQGGSDLPVCIESLQVGCPKLEVLRLLNLVCSPKSLNRRLADLPGFVDLQELCLATSTYSLVNDSTCKRLLRDSSKLKVLDLRGCLKVTPQGICDLPCTDLERLYLGMYWSTNNLALPSAGSVLLVRRWQHSLRDLDLTSQRFSEDDLTQTLHVLSRGGSNDTLQSLNLAGTKATSSAIRNLLRSCQSLTHLDLSMCRHLPRGMKRVYRGGPDIQQCLNGLSEETGEEDGGEEVPQGPAEIND</sequence>
<dbReference type="Ensembl" id="ENSLLET00000024514.1">
    <property type="protein sequence ID" value="ENSLLEP00000023610.1"/>
    <property type="gene ID" value="ENSLLEG00000015007.1"/>
</dbReference>
<dbReference type="PANTHER" id="PTHR16134:SF28">
    <property type="entry name" value="F-BOX_LRR-REPEAT PROTEIN 6"/>
    <property type="match status" value="1"/>
</dbReference>
<dbReference type="OrthoDB" id="3134645at2759"/>
<evidence type="ECO:0000313" key="5">
    <source>
        <dbReference type="Proteomes" id="UP000694569"/>
    </source>
</evidence>
<dbReference type="InterPro" id="IPR006553">
    <property type="entry name" value="Leu-rich_rpt_Cys-con_subtyp"/>
</dbReference>
<reference evidence="4" key="2">
    <citation type="submission" date="2025-09" db="UniProtKB">
        <authorList>
            <consortium name="Ensembl"/>
        </authorList>
    </citation>
    <scope>IDENTIFICATION</scope>
</reference>
<protein>
    <submittedName>
        <fullName evidence="4">F-box and leucine rich repeat protein 6</fullName>
    </submittedName>
</protein>
<dbReference type="InterPro" id="IPR032675">
    <property type="entry name" value="LRR_dom_sf"/>
</dbReference>
<evidence type="ECO:0000259" key="3">
    <source>
        <dbReference type="PROSITE" id="PS50181"/>
    </source>
</evidence>
<dbReference type="SUPFAM" id="SSF81383">
    <property type="entry name" value="F-box domain"/>
    <property type="match status" value="1"/>
</dbReference>
<reference evidence="4" key="1">
    <citation type="submission" date="2025-08" db="UniProtKB">
        <authorList>
            <consortium name="Ensembl"/>
        </authorList>
    </citation>
    <scope>IDENTIFICATION</scope>
</reference>
<feature type="compositionally biased region" description="Basic residues" evidence="2">
    <location>
        <begin position="18"/>
        <end position="36"/>
    </location>
</feature>
<evidence type="ECO:0000256" key="1">
    <source>
        <dbReference type="ARBA" id="ARBA00022786"/>
    </source>
</evidence>
<feature type="domain" description="F-box" evidence="3">
    <location>
        <begin position="87"/>
        <end position="138"/>
    </location>
</feature>
<feature type="region of interest" description="Disordered" evidence="2">
    <location>
        <begin position="1"/>
        <end position="40"/>
    </location>
</feature>
<gene>
    <name evidence="4" type="primary">FBXL6</name>
</gene>
<feature type="region of interest" description="Disordered" evidence="2">
    <location>
        <begin position="510"/>
        <end position="530"/>
    </location>
</feature>
<dbReference type="PANTHER" id="PTHR16134">
    <property type="entry name" value="F-BOX/TPR REPEAT PROTEIN POF3"/>
    <property type="match status" value="1"/>
</dbReference>
<dbReference type="Gene3D" id="1.20.1280.50">
    <property type="match status" value="1"/>
</dbReference>
<proteinExistence type="predicted"/>
<dbReference type="InterPro" id="IPR036047">
    <property type="entry name" value="F-box-like_dom_sf"/>
</dbReference>
<accession>A0A8C5PJ38</accession>
<dbReference type="Gene3D" id="3.80.10.10">
    <property type="entry name" value="Ribonuclease Inhibitor"/>
    <property type="match status" value="2"/>
</dbReference>
<dbReference type="GeneTree" id="ENSGT00390000009358"/>
<dbReference type="GO" id="GO:0019005">
    <property type="term" value="C:SCF ubiquitin ligase complex"/>
    <property type="evidence" value="ECO:0007669"/>
    <property type="project" value="InterPro"/>
</dbReference>
<keyword evidence="1" id="KW-0833">Ubl conjugation pathway</keyword>
<evidence type="ECO:0000313" key="4">
    <source>
        <dbReference type="Ensembl" id="ENSLLEP00000023610.1"/>
    </source>
</evidence>
<dbReference type="SMART" id="SM00367">
    <property type="entry name" value="LRR_CC"/>
    <property type="match status" value="4"/>
</dbReference>
<dbReference type="InterPro" id="IPR001810">
    <property type="entry name" value="F-box_dom"/>
</dbReference>
<dbReference type="GO" id="GO:0031146">
    <property type="term" value="P:SCF-dependent proteasomal ubiquitin-dependent protein catabolic process"/>
    <property type="evidence" value="ECO:0007669"/>
    <property type="project" value="TreeGrafter"/>
</dbReference>